<dbReference type="OrthoDB" id="5244233at2"/>
<feature type="transmembrane region" description="Helical" evidence="2">
    <location>
        <begin position="209"/>
        <end position="234"/>
    </location>
</feature>
<accession>A0A506Y3P2</accession>
<feature type="domain" description="DUF2510" evidence="3">
    <location>
        <begin position="11"/>
        <end position="43"/>
    </location>
</feature>
<keyword evidence="5" id="KW-1185">Reference proteome</keyword>
<evidence type="ECO:0000256" key="1">
    <source>
        <dbReference type="SAM" id="MobiDB-lite"/>
    </source>
</evidence>
<dbReference type="EMBL" id="VHQG01000002">
    <property type="protein sequence ID" value="TPW76047.1"/>
    <property type="molecule type" value="Genomic_DNA"/>
</dbReference>
<feature type="region of interest" description="Disordered" evidence="1">
    <location>
        <begin position="78"/>
        <end position="115"/>
    </location>
</feature>
<comment type="caution">
    <text evidence="4">The sequence shown here is derived from an EMBL/GenBank/DDBJ whole genome shotgun (WGS) entry which is preliminary data.</text>
</comment>
<evidence type="ECO:0000259" key="3">
    <source>
        <dbReference type="Pfam" id="PF10708"/>
    </source>
</evidence>
<reference evidence="4 5" key="1">
    <citation type="submission" date="2019-06" db="EMBL/GenBank/DDBJ databases">
        <authorList>
            <person name="Li F."/>
        </authorList>
    </citation>
    <scope>NUCLEOTIDE SEQUENCE [LARGE SCALE GENOMIC DNA]</scope>
    <source>
        <strain evidence="4 5">10F1D-1</strain>
    </source>
</reference>
<evidence type="ECO:0000313" key="5">
    <source>
        <dbReference type="Proteomes" id="UP000316252"/>
    </source>
</evidence>
<feature type="transmembrane region" description="Helical" evidence="2">
    <location>
        <begin position="152"/>
        <end position="171"/>
    </location>
</feature>
<gene>
    <name evidence="4" type="ORF">FJ657_09500</name>
</gene>
<feature type="transmembrane region" description="Helical" evidence="2">
    <location>
        <begin position="121"/>
        <end position="140"/>
    </location>
</feature>
<dbReference type="Proteomes" id="UP000316252">
    <property type="component" value="Unassembled WGS sequence"/>
</dbReference>
<dbReference type="AlphaFoldDB" id="A0A506Y3P2"/>
<feature type="transmembrane region" description="Helical" evidence="2">
    <location>
        <begin position="183"/>
        <end position="203"/>
    </location>
</feature>
<keyword evidence="2" id="KW-1133">Transmembrane helix</keyword>
<keyword evidence="2" id="KW-0812">Transmembrane</keyword>
<dbReference type="RefSeq" id="WP_141163404.1">
    <property type="nucleotide sequence ID" value="NZ_VHQG01000002.1"/>
</dbReference>
<name>A0A506Y3P2_9MICO</name>
<dbReference type="Pfam" id="PF10708">
    <property type="entry name" value="DUF2510"/>
    <property type="match status" value="1"/>
</dbReference>
<organism evidence="4 5">
    <name type="scientific">Schumannella soli</name>
    <dbReference type="NCBI Taxonomy" id="2590779"/>
    <lineage>
        <taxon>Bacteria</taxon>
        <taxon>Bacillati</taxon>
        <taxon>Actinomycetota</taxon>
        <taxon>Actinomycetes</taxon>
        <taxon>Micrococcales</taxon>
        <taxon>Microbacteriaceae</taxon>
        <taxon>Schumannella</taxon>
    </lineage>
</organism>
<keyword evidence="2" id="KW-0472">Membrane</keyword>
<protein>
    <submittedName>
        <fullName evidence="4">DUF2510 domain-containing protein</fullName>
    </submittedName>
</protein>
<dbReference type="InterPro" id="IPR018929">
    <property type="entry name" value="DUF2510"/>
</dbReference>
<evidence type="ECO:0000256" key="2">
    <source>
        <dbReference type="SAM" id="Phobius"/>
    </source>
</evidence>
<feature type="compositionally biased region" description="Basic and acidic residues" evidence="1">
    <location>
        <begin position="78"/>
        <end position="93"/>
    </location>
</feature>
<evidence type="ECO:0000313" key="4">
    <source>
        <dbReference type="EMBL" id="TPW76047.1"/>
    </source>
</evidence>
<proteinExistence type="predicted"/>
<sequence>MTDTLSASPDAGWYDDPAGGVELRWWDGLRWTAATRERPSAARDDDLTEIAAAGVDSIPAPSLAELLREDAELDRRLHELGDDLPRPPRRRPDPVGPRRSTWAAAQLDEPDVGDRSSRTPAAWALVVLPLLLGVLLPIGWRVLPDVGFSPVFGVLLVLVVVHGLAALVLAVDGRELARRDWETLSPLWALSTVVGVLVARIALVHRQGGAVRLGVILSACSVVLGTAAATILALV</sequence>